<dbReference type="Proteomes" id="UP000253141">
    <property type="component" value="Unassembled WGS sequence"/>
</dbReference>
<accession>A0A369I393</accession>
<keyword evidence="1" id="KW-0472">Membrane</keyword>
<dbReference type="AlphaFoldDB" id="A0A369I393"/>
<feature type="signal peptide" evidence="2">
    <location>
        <begin position="1"/>
        <end position="18"/>
    </location>
</feature>
<name>A0A369I393_9BACT</name>
<keyword evidence="1" id="KW-0812">Transmembrane</keyword>
<keyword evidence="4" id="KW-1185">Reference proteome</keyword>
<feature type="transmembrane region" description="Helical" evidence="1">
    <location>
        <begin position="80"/>
        <end position="100"/>
    </location>
</feature>
<dbReference type="RefSeq" id="WP_114462804.1">
    <property type="nucleotide sequence ID" value="NZ_QPIW01000018.1"/>
</dbReference>
<sequence>MKKALTIATLILGFIAFAQVCQAESKPSASTSCVTAKQSFSFLSFTAQVEAKTTAHLFQMELKKSADKTLLFTVHYSAQIAQIANGILRVLFIAYIAFLFRQNFPLLKPQRA</sequence>
<reference evidence="3 4" key="1">
    <citation type="submission" date="2018-07" db="EMBL/GenBank/DDBJ databases">
        <title>Genome analysis of Runella aurantiaca.</title>
        <authorList>
            <person name="Yang X."/>
        </authorList>
    </citation>
    <scope>NUCLEOTIDE SEQUENCE [LARGE SCALE GENOMIC DNA]</scope>
    <source>
        <strain evidence="3 4">YX9</strain>
    </source>
</reference>
<evidence type="ECO:0000256" key="1">
    <source>
        <dbReference type="SAM" id="Phobius"/>
    </source>
</evidence>
<keyword evidence="2" id="KW-0732">Signal</keyword>
<proteinExistence type="predicted"/>
<protein>
    <submittedName>
        <fullName evidence="3">Uncharacterized protein</fullName>
    </submittedName>
</protein>
<organism evidence="3 4">
    <name type="scientific">Runella aurantiaca</name>
    <dbReference type="NCBI Taxonomy" id="2282308"/>
    <lineage>
        <taxon>Bacteria</taxon>
        <taxon>Pseudomonadati</taxon>
        <taxon>Bacteroidota</taxon>
        <taxon>Cytophagia</taxon>
        <taxon>Cytophagales</taxon>
        <taxon>Spirosomataceae</taxon>
        <taxon>Runella</taxon>
    </lineage>
</organism>
<evidence type="ECO:0000313" key="4">
    <source>
        <dbReference type="Proteomes" id="UP000253141"/>
    </source>
</evidence>
<comment type="caution">
    <text evidence="3">The sequence shown here is derived from an EMBL/GenBank/DDBJ whole genome shotgun (WGS) entry which is preliminary data.</text>
</comment>
<gene>
    <name evidence="3" type="ORF">DVG78_19945</name>
</gene>
<dbReference type="EMBL" id="QPIW01000018">
    <property type="protein sequence ID" value="RDB04261.1"/>
    <property type="molecule type" value="Genomic_DNA"/>
</dbReference>
<keyword evidence="1" id="KW-1133">Transmembrane helix</keyword>
<evidence type="ECO:0000256" key="2">
    <source>
        <dbReference type="SAM" id="SignalP"/>
    </source>
</evidence>
<evidence type="ECO:0000313" key="3">
    <source>
        <dbReference type="EMBL" id="RDB04261.1"/>
    </source>
</evidence>
<feature type="chain" id="PRO_5017060300" evidence="2">
    <location>
        <begin position="19"/>
        <end position="112"/>
    </location>
</feature>